<gene>
    <name evidence="1" type="ORF">TWF970_009370</name>
</gene>
<comment type="caution">
    <text evidence="1">The sequence shown here is derived from an EMBL/GenBank/DDBJ whole genome shotgun (WGS) entry which is preliminary data.</text>
</comment>
<evidence type="ECO:0000313" key="2">
    <source>
        <dbReference type="Proteomes" id="UP000474640"/>
    </source>
</evidence>
<evidence type="ECO:0000313" key="1">
    <source>
        <dbReference type="EMBL" id="KAF3273079.1"/>
    </source>
</evidence>
<dbReference type="AlphaFoldDB" id="A0A7C8V184"/>
<dbReference type="OrthoDB" id="10297216at2759"/>
<protein>
    <submittedName>
        <fullName evidence="1">Uncharacterized protein</fullName>
    </submittedName>
</protein>
<sequence>MCNGFFGVTPTAPELLKESLRLRHYDLMSRLLASGGQRLFGSNGDYGENFSRPVDGTHRQEVVFSRKREAAEPQKTRLCEWDNHLGQESF</sequence>
<dbReference type="EMBL" id="JAABOJ010000058">
    <property type="protein sequence ID" value="KAF3273079.1"/>
    <property type="molecule type" value="Genomic_DNA"/>
</dbReference>
<reference evidence="1 2" key="1">
    <citation type="submission" date="2020-01" db="EMBL/GenBank/DDBJ databases">
        <authorList>
            <person name="Palmer J.M."/>
        </authorList>
    </citation>
    <scope>NUCLEOTIDE SEQUENCE [LARGE SCALE GENOMIC DNA]</scope>
    <source>
        <strain evidence="1 2">TWF970</strain>
    </source>
</reference>
<accession>A0A7C8V184</accession>
<dbReference type="Proteomes" id="UP000474640">
    <property type="component" value="Unassembled WGS sequence"/>
</dbReference>
<organism evidence="1 2">
    <name type="scientific">Orbilia oligospora</name>
    <name type="common">Nematode-trapping fungus</name>
    <name type="synonym">Arthrobotrys oligospora</name>
    <dbReference type="NCBI Taxonomy" id="2813651"/>
    <lineage>
        <taxon>Eukaryota</taxon>
        <taxon>Fungi</taxon>
        <taxon>Dikarya</taxon>
        <taxon>Ascomycota</taxon>
        <taxon>Pezizomycotina</taxon>
        <taxon>Orbiliomycetes</taxon>
        <taxon>Orbiliales</taxon>
        <taxon>Orbiliaceae</taxon>
        <taxon>Orbilia</taxon>
    </lineage>
</organism>
<proteinExistence type="predicted"/>
<name>A0A7C8V184_ORBOL</name>